<evidence type="ECO:0000256" key="8">
    <source>
        <dbReference type="ARBA" id="ARBA00047899"/>
    </source>
</evidence>
<dbReference type="PANTHER" id="PTHR44899:SF3">
    <property type="entry name" value="SERINE_THREONINE-PROTEIN KINASE NEK1"/>
    <property type="match status" value="1"/>
</dbReference>
<evidence type="ECO:0000313" key="12">
    <source>
        <dbReference type="Proteomes" id="UP000095280"/>
    </source>
</evidence>
<feature type="region of interest" description="Disordered" evidence="10">
    <location>
        <begin position="1084"/>
        <end position="1220"/>
    </location>
</feature>
<keyword evidence="6" id="KW-0418">Kinase</keyword>
<feature type="compositionally biased region" description="Basic and acidic residues" evidence="10">
    <location>
        <begin position="381"/>
        <end position="391"/>
    </location>
</feature>
<feature type="compositionally biased region" description="Basic and acidic residues" evidence="10">
    <location>
        <begin position="1626"/>
        <end position="1635"/>
    </location>
</feature>
<evidence type="ECO:0000259" key="11">
    <source>
        <dbReference type="PROSITE" id="PS50011"/>
    </source>
</evidence>
<dbReference type="Pfam" id="PF00069">
    <property type="entry name" value="Pkinase"/>
    <property type="match status" value="1"/>
</dbReference>
<dbReference type="SUPFAM" id="SSF56112">
    <property type="entry name" value="Protein kinase-like (PK-like)"/>
    <property type="match status" value="1"/>
</dbReference>
<dbReference type="Proteomes" id="UP000095280">
    <property type="component" value="Unplaced"/>
</dbReference>
<dbReference type="Gene3D" id="1.10.510.10">
    <property type="entry name" value="Transferase(Phosphotransferase) domain 1"/>
    <property type="match status" value="1"/>
</dbReference>
<feature type="compositionally biased region" description="Acidic residues" evidence="10">
    <location>
        <begin position="473"/>
        <end position="490"/>
    </location>
</feature>
<comment type="similarity">
    <text evidence="1">Belongs to the protein kinase superfamily. NEK Ser/Thr protein kinase family. NIMA subfamily.</text>
</comment>
<evidence type="ECO:0000313" key="13">
    <source>
        <dbReference type="WBParaSite" id="maker-uti_cns_0011460-snap-gene-0.5-mRNA-1"/>
    </source>
</evidence>
<feature type="region of interest" description="Disordered" evidence="10">
    <location>
        <begin position="351"/>
        <end position="517"/>
    </location>
</feature>
<feature type="region of interest" description="Disordered" evidence="10">
    <location>
        <begin position="719"/>
        <end position="748"/>
    </location>
</feature>
<evidence type="ECO:0000256" key="4">
    <source>
        <dbReference type="ARBA" id="ARBA00022679"/>
    </source>
</evidence>
<reference evidence="13" key="1">
    <citation type="submission" date="2016-11" db="UniProtKB">
        <authorList>
            <consortium name="WormBaseParasite"/>
        </authorList>
    </citation>
    <scope>IDENTIFICATION</scope>
</reference>
<evidence type="ECO:0000256" key="9">
    <source>
        <dbReference type="ARBA" id="ARBA00048679"/>
    </source>
</evidence>
<evidence type="ECO:0000256" key="5">
    <source>
        <dbReference type="ARBA" id="ARBA00022741"/>
    </source>
</evidence>
<evidence type="ECO:0000256" key="3">
    <source>
        <dbReference type="ARBA" id="ARBA00022527"/>
    </source>
</evidence>
<sequence>MSTATTDTTQTPKTRVLSNRYRVVRQIGKGAFGTVHLVEDLRSSEEKFKVLKEVQIGEVDPDETLEVVHEAKLLGKLDHSAILKFYNCFMEPPSFCIVTEYCDEGDLDQCISRLKQAGHNLPVQTTIRWFIQILLGVDYLHGRRILHRDLKTKNIFLKSGTVKIGDFGISRVLMSNSDMASTFLGTPYFMSPELLKHEGYNAKSDIWSVGCILYEMCALEHAFKGAGLMGILFSICGNPCPVIPDRYPPELQAVLEKMLAKDPQDRLSAREVLKEPFVREQMQSLREAVESQSGGNRQQQLLMEETINEAASKNLLSVLQEKPTLNSLEFESRAMAAAAAAAAEVTLKPNSDTVRQKVKGPGQAGGDFNALSPHQKMLLRKQREADDRARELATQAAETSRRNAELAKKFGNRTFRPSGSEGRTAFPQPQDDLPVRNQRFLEEQQQQRQQQKHTAWESHDYEPRHNEGRRDSEEDYYGNDGDDSDEEDDLVPASLARRQPTRPTAVASSRDERPITPMKIDLYQQMNRAGSFKEAAMENEELADTYYQNRTDVATERVFGREGRETMLQKLRDQCRHAAELNGFSYDEVYSFLKKNLDASYSVKSQGLQRLTGNQMSAAFPFEQLVFLESVDSAMPIFTLGWFLSGGCMAVISNTVQPKAHTSVLAEYGSDWTSVSNSSGAMNHRLVAVCESLVHLAESTTADELLLVVLPDEVPVARTHRVSSGGSTSDAEVGPGGGSTRSRARGRGRGAAALWGRMRENSGLTQLRRQSALSCQREAERLRAAAAWRKSRPALLTGLCSTADSQQHQPTVGSESVNQQLQARRTHRLAGHVMDQRHFAKLFKRKVLLVEPAHLQLDVAADLTAQSLQLLAVSSLQRVPAFLTCLPELALCRGQIETSPGVQNDILKALACTREPWLLNRYLLFTLDDGKIRRQDATLVVSSVASNPMGLQIMWDFLRDSWSSIQARQVGIFSLARYASSLGGFNSPERLREIREFLAANSNSLASAVRAFDNAFESSYDAIFHTNLDIGSGQMTEATSISDSSFDARGEQIAQLSTDFSASLRARVSPLPWQLEQLCSRVTASQDTAGHGKSGHSGSRQVRTQRVTASQDTAGHGKSGHSGSRQVRTQRVTASQDTAGHGKSGHSGSRQVRTQRVTASQDTAGHGKSGHSGSRQVRTQRVTASQDTAGHGKPNDNVGKRNRPLQESFRSLTARRSRSHDEALRKLCRSSSAHGDPELLNVRVRRLHGRQLIHGAAEGPHLGRQEVGGAFGIDACAQAAGADDLLGETEVDQLDDALVVEHCIGALDVTVQDGALRLAVQELKEAVTRDQLGEDVQPIRLLLALEELHNVGMRESLEDLNSPLLHLDGFLQLPRLAGAAQGQHLDSHRLVAVCEGLVHLAYESATADELLLVVLPDEVPVGEAAGVQLLLGAENMSSSQSGLTQLRRQSALSCQREAERLRAAWRKSRPALLTGLCGTDHSQQHQPRLDALMLSGKMDGRVTVFSGPNLSISSSRHDELTGLQATTQTKSLSTNCGCHGNALAAGIDETHRWSANSLRSSKASAALVMATAAVELSSAAACDRCESAGSTDAECAMEFRFDKLPPPPPLPSQATDSRRSAGALGKRIEPTRDIDGGGPGNDFGGRQVRIRPVTGQRLKTHRLSGQVGPQGVAECSHAQAGHQRQKRDEQLRQPELGGGDAADDDVIGVVRVHAVGADHVQDESEAEPGNDWTAWRRLLTNNGKPVNPGPSSQLQGIVSHSRDHTSAHNDVTEAPDVTVAVHNNQMGHKVDHHRLPHGIKDVEPKVPGQIAAAVLRIRVQNGMPVKDAHDQWGKRCHGEVEAHLVQLANVHLPAEPVEQLEPEQHHDVHAVLVEQVQRHPGQPVVAPVPVHQHQLLQEAEPSQSKVSRHHGLHALLARQADPDVRSLNHVDIVGAITDCQSLHLEAVTEGAAVQHEGEVVSGMHVDPSSSKRGDGVGHSVLQAVLDSSHPQQLQLLLDLIDSSADRLLSANN</sequence>
<keyword evidence="3" id="KW-0723">Serine/threonine-protein kinase</keyword>
<proteinExistence type="inferred from homology"/>
<dbReference type="PROSITE" id="PS00108">
    <property type="entry name" value="PROTEIN_KINASE_ST"/>
    <property type="match status" value="1"/>
</dbReference>
<comment type="catalytic activity">
    <reaction evidence="9">
        <text>L-seryl-[protein] + ATP = O-phospho-L-seryl-[protein] + ADP + H(+)</text>
        <dbReference type="Rhea" id="RHEA:17989"/>
        <dbReference type="Rhea" id="RHEA-COMP:9863"/>
        <dbReference type="Rhea" id="RHEA-COMP:11604"/>
        <dbReference type="ChEBI" id="CHEBI:15378"/>
        <dbReference type="ChEBI" id="CHEBI:29999"/>
        <dbReference type="ChEBI" id="CHEBI:30616"/>
        <dbReference type="ChEBI" id="CHEBI:83421"/>
        <dbReference type="ChEBI" id="CHEBI:456216"/>
        <dbReference type="EC" id="2.7.11.1"/>
    </reaction>
</comment>
<keyword evidence="12" id="KW-1185">Reference proteome</keyword>
<dbReference type="Gene3D" id="1.25.50.20">
    <property type="match status" value="1"/>
</dbReference>
<dbReference type="GO" id="GO:0005524">
    <property type="term" value="F:ATP binding"/>
    <property type="evidence" value="ECO:0007669"/>
    <property type="project" value="UniProtKB-KW"/>
</dbReference>
<feature type="compositionally biased region" description="Basic and acidic residues" evidence="10">
    <location>
        <begin position="454"/>
        <end position="472"/>
    </location>
</feature>
<dbReference type="Pfam" id="PF11838">
    <property type="entry name" value="ERAP1_C"/>
    <property type="match status" value="1"/>
</dbReference>
<feature type="compositionally biased region" description="Basic and acidic residues" evidence="10">
    <location>
        <begin position="399"/>
        <end position="408"/>
    </location>
</feature>
<dbReference type="InterPro" id="IPR000719">
    <property type="entry name" value="Prot_kinase_dom"/>
</dbReference>
<feature type="compositionally biased region" description="Polar residues" evidence="10">
    <location>
        <begin position="1171"/>
        <end position="1188"/>
    </location>
</feature>
<dbReference type="GO" id="GO:0004674">
    <property type="term" value="F:protein serine/threonine kinase activity"/>
    <property type="evidence" value="ECO:0007669"/>
    <property type="project" value="UniProtKB-KW"/>
</dbReference>
<accession>A0A1I8ICF7</accession>
<evidence type="ECO:0000256" key="7">
    <source>
        <dbReference type="ARBA" id="ARBA00022840"/>
    </source>
</evidence>
<feature type="compositionally biased region" description="Polar residues" evidence="10">
    <location>
        <begin position="1121"/>
        <end position="1138"/>
    </location>
</feature>
<feature type="region of interest" description="Disordered" evidence="10">
    <location>
        <begin position="1600"/>
        <end position="1704"/>
    </location>
</feature>
<name>A0A1I8ICF7_9PLAT</name>
<dbReference type="PROSITE" id="PS50011">
    <property type="entry name" value="PROTEIN_KINASE_DOM"/>
    <property type="match status" value="1"/>
</dbReference>
<dbReference type="InterPro" id="IPR051131">
    <property type="entry name" value="NEK_Ser/Thr_kinase_NIMA"/>
</dbReference>
<dbReference type="PANTHER" id="PTHR44899">
    <property type="entry name" value="CAMK FAMILY PROTEIN KINASE"/>
    <property type="match status" value="1"/>
</dbReference>
<keyword evidence="7" id="KW-0067">ATP-binding</keyword>
<evidence type="ECO:0000256" key="1">
    <source>
        <dbReference type="ARBA" id="ARBA00010886"/>
    </source>
</evidence>
<dbReference type="InterPro" id="IPR024571">
    <property type="entry name" value="ERAP1-like_C_dom"/>
</dbReference>
<dbReference type="SMART" id="SM00220">
    <property type="entry name" value="S_TKc"/>
    <property type="match status" value="1"/>
</dbReference>
<feature type="compositionally biased region" description="Polar residues" evidence="10">
    <location>
        <begin position="1146"/>
        <end position="1163"/>
    </location>
</feature>
<evidence type="ECO:0000256" key="2">
    <source>
        <dbReference type="ARBA" id="ARBA00012513"/>
    </source>
</evidence>
<feature type="compositionally biased region" description="Polar residues" evidence="10">
    <location>
        <begin position="1096"/>
        <end position="1113"/>
    </location>
</feature>
<evidence type="ECO:0000256" key="10">
    <source>
        <dbReference type="SAM" id="MobiDB-lite"/>
    </source>
</evidence>
<comment type="catalytic activity">
    <reaction evidence="8">
        <text>L-threonyl-[protein] + ATP = O-phospho-L-threonyl-[protein] + ADP + H(+)</text>
        <dbReference type="Rhea" id="RHEA:46608"/>
        <dbReference type="Rhea" id="RHEA-COMP:11060"/>
        <dbReference type="Rhea" id="RHEA-COMP:11605"/>
        <dbReference type="ChEBI" id="CHEBI:15378"/>
        <dbReference type="ChEBI" id="CHEBI:30013"/>
        <dbReference type="ChEBI" id="CHEBI:30616"/>
        <dbReference type="ChEBI" id="CHEBI:61977"/>
        <dbReference type="ChEBI" id="CHEBI:456216"/>
        <dbReference type="EC" id="2.7.11.1"/>
    </reaction>
</comment>
<feature type="domain" description="Protein kinase" evidence="11">
    <location>
        <begin position="21"/>
        <end position="278"/>
    </location>
</feature>
<protein>
    <recommendedName>
        <fullName evidence="2">non-specific serine/threonine protein kinase</fullName>
        <ecNumber evidence="2">2.7.11.1</ecNumber>
    </recommendedName>
</protein>
<dbReference type="EC" id="2.7.11.1" evidence="2"/>
<dbReference type="InterPro" id="IPR008271">
    <property type="entry name" value="Ser/Thr_kinase_AS"/>
</dbReference>
<dbReference type="Gene3D" id="3.30.200.20">
    <property type="entry name" value="Phosphorylase Kinase, domain 1"/>
    <property type="match status" value="1"/>
</dbReference>
<evidence type="ECO:0000256" key="6">
    <source>
        <dbReference type="ARBA" id="ARBA00022777"/>
    </source>
</evidence>
<dbReference type="InterPro" id="IPR011009">
    <property type="entry name" value="Kinase-like_dom_sf"/>
</dbReference>
<organism evidence="12 13">
    <name type="scientific">Macrostomum lignano</name>
    <dbReference type="NCBI Taxonomy" id="282301"/>
    <lineage>
        <taxon>Eukaryota</taxon>
        <taxon>Metazoa</taxon>
        <taxon>Spiralia</taxon>
        <taxon>Lophotrochozoa</taxon>
        <taxon>Platyhelminthes</taxon>
        <taxon>Rhabditophora</taxon>
        <taxon>Macrostomorpha</taxon>
        <taxon>Macrostomida</taxon>
        <taxon>Macrostomidae</taxon>
        <taxon>Macrostomum</taxon>
    </lineage>
</organism>
<keyword evidence="5" id="KW-0547">Nucleotide-binding</keyword>
<dbReference type="WBParaSite" id="maker-uti_cns_0011460-snap-gene-0.5-mRNA-1">
    <property type="protein sequence ID" value="maker-uti_cns_0011460-snap-gene-0.5-mRNA-1"/>
    <property type="gene ID" value="maker-uti_cns_0011460-snap-gene-0.5"/>
</dbReference>
<keyword evidence="4" id="KW-0808">Transferase</keyword>